<evidence type="ECO:0000256" key="1">
    <source>
        <dbReference type="SAM" id="SignalP"/>
    </source>
</evidence>
<feature type="signal peptide" evidence="1">
    <location>
        <begin position="1"/>
        <end position="26"/>
    </location>
</feature>
<sequence length="117" mass="13485">RCWDVRALQFGLSSGVILFFQVATTCEEPSGQVYVVRGKLAKSLRRARNRRGRFTSCEKGWPSRYDVRGTVGAGLRRTRKKRDLDQIKHLHIIVNESHLGAREKHTFVSKMNLWTLS</sequence>
<evidence type="ECO:0000313" key="2">
    <source>
        <dbReference type="EMBL" id="GFA61528.1"/>
    </source>
</evidence>
<gene>
    <name evidence="2" type="ORF">Tci_633500</name>
</gene>
<protein>
    <submittedName>
        <fullName evidence="2">Uncharacterized protein</fullName>
    </submittedName>
</protein>
<dbReference type="EMBL" id="BKCJ010455593">
    <property type="protein sequence ID" value="GFA61528.1"/>
    <property type="molecule type" value="Genomic_DNA"/>
</dbReference>
<keyword evidence="1" id="KW-0732">Signal</keyword>
<organism evidence="2">
    <name type="scientific">Tanacetum cinerariifolium</name>
    <name type="common">Dalmatian daisy</name>
    <name type="synonym">Chrysanthemum cinerariifolium</name>
    <dbReference type="NCBI Taxonomy" id="118510"/>
    <lineage>
        <taxon>Eukaryota</taxon>
        <taxon>Viridiplantae</taxon>
        <taxon>Streptophyta</taxon>
        <taxon>Embryophyta</taxon>
        <taxon>Tracheophyta</taxon>
        <taxon>Spermatophyta</taxon>
        <taxon>Magnoliopsida</taxon>
        <taxon>eudicotyledons</taxon>
        <taxon>Gunneridae</taxon>
        <taxon>Pentapetalae</taxon>
        <taxon>asterids</taxon>
        <taxon>campanulids</taxon>
        <taxon>Asterales</taxon>
        <taxon>Asteraceae</taxon>
        <taxon>Asteroideae</taxon>
        <taxon>Anthemideae</taxon>
        <taxon>Anthemidinae</taxon>
        <taxon>Tanacetum</taxon>
    </lineage>
</organism>
<accession>A0A699JYM4</accession>
<feature type="chain" id="PRO_5025625852" evidence="1">
    <location>
        <begin position="27"/>
        <end position="117"/>
    </location>
</feature>
<name>A0A699JYM4_TANCI</name>
<dbReference type="AlphaFoldDB" id="A0A699JYM4"/>
<proteinExistence type="predicted"/>
<reference evidence="2" key="1">
    <citation type="journal article" date="2019" name="Sci. Rep.">
        <title>Draft genome of Tanacetum cinerariifolium, the natural source of mosquito coil.</title>
        <authorList>
            <person name="Yamashiro T."/>
            <person name="Shiraishi A."/>
            <person name="Satake H."/>
            <person name="Nakayama K."/>
        </authorList>
    </citation>
    <scope>NUCLEOTIDE SEQUENCE</scope>
</reference>
<feature type="non-terminal residue" evidence="2">
    <location>
        <position position="1"/>
    </location>
</feature>
<comment type="caution">
    <text evidence="2">The sequence shown here is derived from an EMBL/GenBank/DDBJ whole genome shotgun (WGS) entry which is preliminary data.</text>
</comment>